<reference evidence="1" key="2">
    <citation type="journal article" date="2015" name="Data Brief">
        <title>Shoot transcriptome of the giant reed, Arundo donax.</title>
        <authorList>
            <person name="Barrero R.A."/>
            <person name="Guerrero F.D."/>
            <person name="Moolhuijzen P."/>
            <person name="Goolsby J.A."/>
            <person name="Tidwell J."/>
            <person name="Bellgard S.E."/>
            <person name="Bellgard M.I."/>
        </authorList>
    </citation>
    <scope>NUCLEOTIDE SEQUENCE</scope>
    <source>
        <tissue evidence="1">Shoot tissue taken approximately 20 cm above the soil surface</tissue>
    </source>
</reference>
<sequence length="46" mass="5587">MPFHNRLLFLRQNVQFFYSSVPTRTGTSMLLQRIYNYNSCFTFPFC</sequence>
<dbReference type="AlphaFoldDB" id="A0A0A9FXS0"/>
<reference evidence="1" key="1">
    <citation type="submission" date="2014-09" db="EMBL/GenBank/DDBJ databases">
        <authorList>
            <person name="Magalhaes I.L.F."/>
            <person name="Oliveira U."/>
            <person name="Santos F.R."/>
            <person name="Vidigal T.H.D.A."/>
            <person name="Brescovit A.D."/>
            <person name="Santos A.J."/>
        </authorList>
    </citation>
    <scope>NUCLEOTIDE SEQUENCE</scope>
    <source>
        <tissue evidence="1">Shoot tissue taken approximately 20 cm above the soil surface</tissue>
    </source>
</reference>
<protein>
    <submittedName>
        <fullName evidence="1">Uncharacterized protein</fullName>
    </submittedName>
</protein>
<accession>A0A0A9FXS0</accession>
<dbReference type="EMBL" id="GBRH01180286">
    <property type="protein sequence ID" value="JAE17610.1"/>
    <property type="molecule type" value="Transcribed_RNA"/>
</dbReference>
<organism evidence="1">
    <name type="scientific">Arundo donax</name>
    <name type="common">Giant reed</name>
    <name type="synonym">Donax arundinaceus</name>
    <dbReference type="NCBI Taxonomy" id="35708"/>
    <lineage>
        <taxon>Eukaryota</taxon>
        <taxon>Viridiplantae</taxon>
        <taxon>Streptophyta</taxon>
        <taxon>Embryophyta</taxon>
        <taxon>Tracheophyta</taxon>
        <taxon>Spermatophyta</taxon>
        <taxon>Magnoliopsida</taxon>
        <taxon>Liliopsida</taxon>
        <taxon>Poales</taxon>
        <taxon>Poaceae</taxon>
        <taxon>PACMAD clade</taxon>
        <taxon>Arundinoideae</taxon>
        <taxon>Arundineae</taxon>
        <taxon>Arundo</taxon>
    </lineage>
</organism>
<evidence type="ECO:0000313" key="1">
    <source>
        <dbReference type="EMBL" id="JAE17610.1"/>
    </source>
</evidence>
<name>A0A0A9FXS0_ARUDO</name>
<proteinExistence type="predicted"/>